<organism evidence="2 3">
    <name type="scientific">Mobilicoccus caccae</name>
    <dbReference type="NCBI Taxonomy" id="1859295"/>
    <lineage>
        <taxon>Bacteria</taxon>
        <taxon>Bacillati</taxon>
        <taxon>Actinomycetota</taxon>
        <taxon>Actinomycetes</taxon>
        <taxon>Micrococcales</taxon>
        <taxon>Dermatophilaceae</taxon>
        <taxon>Mobilicoccus</taxon>
    </lineage>
</organism>
<sequence length="172" mass="18660">MADIEHRLAALEDAVRQLLDERAATDREQSPPDHAPASDSERFWAVDELGRQVPEGAVLFAGHLRTDRGPVKWQWGRTSDDLLAADWDASATPLSALGHPVRLRLLHLVLGGTNTTADLAADEELGTTGQLHHHLRALTAAGWLSSAGRGRYEVPPHRVVPLLTIISATLPS</sequence>
<accession>A0ABQ6IR10</accession>
<comment type="caution">
    <text evidence="2">The sequence shown here is derived from an EMBL/GenBank/DDBJ whole genome shotgun (WGS) entry which is preliminary data.</text>
</comment>
<evidence type="ECO:0000256" key="1">
    <source>
        <dbReference type="SAM" id="Coils"/>
    </source>
</evidence>
<gene>
    <name evidence="2" type="ORF">GCM10025883_12090</name>
</gene>
<name>A0ABQ6IR10_9MICO</name>
<dbReference type="EMBL" id="BSUO01000001">
    <property type="protein sequence ID" value="GMA39164.1"/>
    <property type="molecule type" value="Genomic_DNA"/>
</dbReference>
<dbReference type="SUPFAM" id="SSF46785">
    <property type="entry name" value="Winged helix' DNA-binding domain"/>
    <property type="match status" value="1"/>
</dbReference>
<protein>
    <recommendedName>
        <fullName evidence="4">Helix-turn-helix protein</fullName>
    </recommendedName>
</protein>
<dbReference type="Proteomes" id="UP001157126">
    <property type="component" value="Unassembled WGS sequence"/>
</dbReference>
<keyword evidence="3" id="KW-1185">Reference proteome</keyword>
<proteinExistence type="predicted"/>
<keyword evidence="1" id="KW-0175">Coiled coil</keyword>
<dbReference type="Gene3D" id="1.10.10.10">
    <property type="entry name" value="Winged helix-like DNA-binding domain superfamily/Winged helix DNA-binding domain"/>
    <property type="match status" value="1"/>
</dbReference>
<dbReference type="InterPro" id="IPR036388">
    <property type="entry name" value="WH-like_DNA-bd_sf"/>
</dbReference>
<evidence type="ECO:0000313" key="2">
    <source>
        <dbReference type="EMBL" id="GMA39164.1"/>
    </source>
</evidence>
<evidence type="ECO:0000313" key="3">
    <source>
        <dbReference type="Proteomes" id="UP001157126"/>
    </source>
</evidence>
<evidence type="ECO:0008006" key="4">
    <source>
        <dbReference type="Google" id="ProtNLM"/>
    </source>
</evidence>
<dbReference type="RefSeq" id="WP_284303136.1">
    <property type="nucleotide sequence ID" value="NZ_BSUO01000001.1"/>
</dbReference>
<dbReference type="InterPro" id="IPR036390">
    <property type="entry name" value="WH_DNA-bd_sf"/>
</dbReference>
<reference evidence="3" key="1">
    <citation type="journal article" date="2019" name="Int. J. Syst. Evol. Microbiol.">
        <title>The Global Catalogue of Microorganisms (GCM) 10K type strain sequencing project: providing services to taxonomists for standard genome sequencing and annotation.</title>
        <authorList>
            <consortium name="The Broad Institute Genomics Platform"/>
            <consortium name="The Broad Institute Genome Sequencing Center for Infectious Disease"/>
            <person name="Wu L."/>
            <person name="Ma J."/>
        </authorList>
    </citation>
    <scope>NUCLEOTIDE SEQUENCE [LARGE SCALE GENOMIC DNA]</scope>
    <source>
        <strain evidence="3">NBRC 113072</strain>
    </source>
</reference>
<feature type="coiled-coil region" evidence="1">
    <location>
        <begin position="1"/>
        <end position="28"/>
    </location>
</feature>